<dbReference type="InterPro" id="IPR029055">
    <property type="entry name" value="Ntn_hydrolases_N"/>
</dbReference>
<dbReference type="SUPFAM" id="SSF56235">
    <property type="entry name" value="N-terminal nucleophile aminohydrolases (Ntn hydrolases)"/>
    <property type="match status" value="1"/>
</dbReference>
<dbReference type="OrthoDB" id="9781342at2"/>
<dbReference type="PANTHER" id="PTHR43199">
    <property type="entry name" value="GLUTATHIONE HYDROLASE"/>
    <property type="match status" value="1"/>
</dbReference>
<name>A0A5R9C731_9LACT</name>
<evidence type="ECO:0000313" key="3">
    <source>
        <dbReference type="Proteomes" id="UP000307201"/>
    </source>
</evidence>
<evidence type="ECO:0000313" key="2">
    <source>
        <dbReference type="EMBL" id="TLQ08993.1"/>
    </source>
</evidence>
<accession>A0A5R9C731</accession>
<comment type="similarity">
    <text evidence="1">Belongs to the gamma-glutamyltransferase family.</text>
</comment>
<protein>
    <submittedName>
        <fullName evidence="2">Uncharacterized protein</fullName>
    </submittedName>
</protein>
<evidence type="ECO:0000256" key="1">
    <source>
        <dbReference type="ARBA" id="ARBA00009381"/>
    </source>
</evidence>
<reference evidence="2 3" key="1">
    <citation type="submission" date="2019-05" db="EMBL/GenBank/DDBJ databases">
        <title>The metagenome of a microbial culture collection derived from dairy environment covers the genomic content of the human microbiome.</title>
        <authorList>
            <person name="Roder T."/>
            <person name="Wuthrich D."/>
            <person name="Sattari Z."/>
            <person name="Von Ah U."/>
            <person name="Bar C."/>
            <person name="Ronchi F."/>
            <person name="Macpherson A.J."/>
            <person name="Ganal-Vonarburg S.C."/>
            <person name="Bruggmann R."/>
            <person name="Vergeres G."/>
        </authorList>
    </citation>
    <scope>NUCLEOTIDE SEQUENCE [LARGE SCALE GENOMIC DNA]</scope>
    <source>
        <strain evidence="2 3">FAM 24235</strain>
    </source>
</reference>
<comment type="caution">
    <text evidence="2">The sequence shown here is derived from an EMBL/GenBank/DDBJ whole genome shotgun (WGS) entry which is preliminary data.</text>
</comment>
<dbReference type="Proteomes" id="UP000307201">
    <property type="component" value="Unassembled WGS sequence"/>
</dbReference>
<gene>
    <name evidence="2" type="ORF">FEZ48_02240</name>
</gene>
<organism evidence="2 3">
    <name type="scientific">Marinilactibacillus psychrotolerans</name>
    <dbReference type="NCBI Taxonomy" id="191770"/>
    <lineage>
        <taxon>Bacteria</taxon>
        <taxon>Bacillati</taxon>
        <taxon>Bacillota</taxon>
        <taxon>Bacilli</taxon>
        <taxon>Lactobacillales</taxon>
        <taxon>Carnobacteriaceae</taxon>
        <taxon>Marinilactibacillus</taxon>
    </lineage>
</organism>
<sequence length="144" mass="15587">MAGMMALYADYGTAEWEDLIDPAIDLADGSIVSDILAEQLQSFQDNLPVEQLEHFYPVGAPIEAGTNLEQLELAETLWEIRESEGTSFYNGSISESLADIEGLPLESLLNFTVGRHEPVTGEFAGYEVIGASLPLPGVSVIQLL</sequence>
<dbReference type="InterPro" id="IPR051792">
    <property type="entry name" value="GGT_bact"/>
</dbReference>
<dbReference type="Pfam" id="PF01019">
    <property type="entry name" value="G_glu_transpept"/>
    <property type="match status" value="1"/>
</dbReference>
<dbReference type="EMBL" id="VBTE01000004">
    <property type="protein sequence ID" value="TLQ08993.1"/>
    <property type="molecule type" value="Genomic_DNA"/>
</dbReference>
<proteinExistence type="inferred from homology"/>
<dbReference type="PANTHER" id="PTHR43199:SF1">
    <property type="entry name" value="GLUTATHIONE HYDROLASE PROENZYME"/>
    <property type="match status" value="1"/>
</dbReference>
<dbReference type="AlphaFoldDB" id="A0A5R9C731"/>